<evidence type="ECO:0000256" key="1">
    <source>
        <dbReference type="SAM" id="MobiDB-lite"/>
    </source>
</evidence>
<protein>
    <recommendedName>
        <fullName evidence="5">DUF4383 domain-containing protein</fullName>
    </recommendedName>
</protein>
<keyword evidence="2" id="KW-1133">Transmembrane helix</keyword>
<dbReference type="Proteomes" id="UP000676079">
    <property type="component" value="Chromosome"/>
</dbReference>
<sequence>MSAGEGGVRPGPAPVAGASPAPYEAPGQDDPVLAAVLTALTFPVLAASGAAVGLLSATGAGWLTRYWEAGPLAQVLGVAGLLALLGALYGLCRLCAWGARGVSGGVAFSLGFVAVAMVLTMYMPGGDIVLTSHLLHYGYLFGSMVVLAVAVVRGLRGSNPFLAGLPAASSPAARNDRA</sequence>
<feature type="transmembrane region" description="Helical" evidence="2">
    <location>
        <begin position="72"/>
        <end position="92"/>
    </location>
</feature>
<feature type="region of interest" description="Disordered" evidence="1">
    <location>
        <begin position="1"/>
        <end position="24"/>
    </location>
</feature>
<gene>
    <name evidence="3" type="ORF">KGD84_04970</name>
</gene>
<evidence type="ECO:0000313" key="3">
    <source>
        <dbReference type="EMBL" id="QUX23703.1"/>
    </source>
</evidence>
<keyword evidence="2" id="KW-0472">Membrane</keyword>
<name>A0ABX8BPS2_9ACTN</name>
<reference evidence="3 4" key="1">
    <citation type="submission" date="2021-05" db="EMBL/GenBank/DDBJ databases">
        <title>Direct Submission.</title>
        <authorList>
            <person name="Li K."/>
            <person name="Gao J."/>
        </authorList>
    </citation>
    <scope>NUCLEOTIDE SEQUENCE [LARGE SCALE GENOMIC DNA]</scope>
    <source>
        <strain evidence="3 4">Mg02</strain>
    </source>
</reference>
<evidence type="ECO:0000313" key="4">
    <source>
        <dbReference type="Proteomes" id="UP000676079"/>
    </source>
</evidence>
<dbReference type="EMBL" id="CP074133">
    <property type="protein sequence ID" value="QUX23703.1"/>
    <property type="molecule type" value="Genomic_DNA"/>
</dbReference>
<evidence type="ECO:0000256" key="2">
    <source>
        <dbReference type="SAM" id="Phobius"/>
    </source>
</evidence>
<organism evidence="3 4">
    <name type="scientific">Nocardiopsis changdeensis</name>
    <dbReference type="NCBI Taxonomy" id="2831969"/>
    <lineage>
        <taxon>Bacteria</taxon>
        <taxon>Bacillati</taxon>
        <taxon>Actinomycetota</taxon>
        <taxon>Actinomycetes</taxon>
        <taxon>Streptosporangiales</taxon>
        <taxon>Nocardiopsidaceae</taxon>
        <taxon>Nocardiopsis</taxon>
    </lineage>
</organism>
<feature type="transmembrane region" description="Helical" evidence="2">
    <location>
        <begin position="32"/>
        <end position="52"/>
    </location>
</feature>
<keyword evidence="4" id="KW-1185">Reference proteome</keyword>
<feature type="transmembrane region" description="Helical" evidence="2">
    <location>
        <begin position="104"/>
        <end position="122"/>
    </location>
</feature>
<proteinExistence type="predicted"/>
<accession>A0ABX8BPS2</accession>
<feature type="transmembrane region" description="Helical" evidence="2">
    <location>
        <begin position="134"/>
        <end position="152"/>
    </location>
</feature>
<dbReference type="RefSeq" id="WP_220564926.1">
    <property type="nucleotide sequence ID" value="NZ_CP074133.1"/>
</dbReference>
<evidence type="ECO:0008006" key="5">
    <source>
        <dbReference type="Google" id="ProtNLM"/>
    </source>
</evidence>
<keyword evidence="2" id="KW-0812">Transmembrane</keyword>